<keyword evidence="3" id="KW-0418">Kinase</keyword>
<dbReference type="InterPro" id="IPR037035">
    <property type="entry name" value="GK-like_C_sf"/>
</dbReference>
<feature type="domain" description="MOFRL" evidence="1">
    <location>
        <begin position="309"/>
        <end position="413"/>
    </location>
</feature>
<evidence type="ECO:0000313" key="3">
    <source>
        <dbReference type="EMBL" id="KAA5599617.1"/>
    </source>
</evidence>
<evidence type="ECO:0000313" key="4">
    <source>
        <dbReference type="Proteomes" id="UP000323886"/>
    </source>
</evidence>
<evidence type="ECO:0000259" key="1">
    <source>
        <dbReference type="Pfam" id="PF05161"/>
    </source>
</evidence>
<proteinExistence type="predicted"/>
<dbReference type="PANTHER" id="PTHR12227">
    <property type="entry name" value="GLYCERATE KINASE"/>
    <property type="match status" value="1"/>
</dbReference>
<comment type="caution">
    <text evidence="3">The sequence shown here is derived from an EMBL/GenBank/DDBJ whole genome shotgun (WGS) entry which is preliminary data.</text>
</comment>
<accession>A0A5M6HVA1</accession>
<dbReference type="RefSeq" id="WP_150097988.1">
    <property type="nucleotide sequence ID" value="NZ_VWPL01000020.1"/>
</dbReference>
<keyword evidence="3" id="KW-0808">Transferase</keyword>
<dbReference type="InterPro" id="IPR038614">
    <property type="entry name" value="GK_N_sf"/>
</dbReference>
<dbReference type="InterPro" id="IPR025286">
    <property type="entry name" value="MOFRL_assoc_dom"/>
</dbReference>
<name>A0A5M6HVA1_9HYPH</name>
<keyword evidence="4" id="KW-1185">Reference proteome</keyword>
<dbReference type="Gene3D" id="3.40.50.10180">
    <property type="entry name" value="Glycerate kinase, MOFRL-like N-terminal domain"/>
    <property type="match status" value="1"/>
</dbReference>
<evidence type="ECO:0000259" key="2">
    <source>
        <dbReference type="Pfam" id="PF13660"/>
    </source>
</evidence>
<sequence>MPLADPRAFLRRLAEAAIARAAPDRVAEHLPPKPAGRTVVVGAGKASAAMARAFEAAWPHPLDGLVVTRYGHAVPCRRIEVVEAAHPVPDAAGADAARHILDLVSGLGPDDLVVALMSGGGSALLTLPAAGLTLADLQAVNAALLRSGADIGAMNTLRKHLSAIAGGRLAAAAHPARLWTLAISDVPGDDPAVIASGPTVPDPTTLAEARAVVARYNLALPAAAAARLDDPAAETPKPGHPAFRNAAFRLVARPLESLLAAAELARAAGITPLILGDALTGEAREVGTAMAGIARAVAEHDLPVAKPAVLLSGGETTVTVRGTGKGGRNSEFLLGFALAAAGLPGTFALAIDTDGIDGSEDNAGAIATPDTLARLEAAGCDPAALLANNDAYSAFAAISNLVVTGPTHTNVNDFRAVLVM</sequence>
<dbReference type="SUPFAM" id="SSF82544">
    <property type="entry name" value="GckA/TtuD-like"/>
    <property type="match status" value="1"/>
</dbReference>
<dbReference type="InterPro" id="IPR039760">
    <property type="entry name" value="MOFRL_protein"/>
</dbReference>
<dbReference type="OrthoDB" id="9766552at2"/>
<dbReference type="Gene3D" id="3.40.1480.10">
    <property type="entry name" value="MOFRL domain"/>
    <property type="match status" value="1"/>
</dbReference>
<organism evidence="3 4">
    <name type="scientific">Blastochloris sulfoviridis</name>
    <dbReference type="NCBI Taxonomy" id="50712"/>
    <lineage>
        <taxon>Bacteria</taxon>
        <taxon>Pseudomonadati</taxon>
        <taxon>Pseudomonadota</taxon>
        <taxon>Alphaproteobacteria</taxon>
        <taxon>Hyphomicrobiales</taxon>
        <taxon>Blastochloridaceae</taxon>
        <taxon>Blastochloris</taxon>
    </lineage>
</organism>
<dbReference type="Proteomes" id="UP000323886">
    <property type="component" value="Unassembled WGS sequence"/>
</dbReference>
<dbReference type="GO" id="GO:0008887">
    <property type="term" value="F:glycerate kinase activity"/>
    <property type="evidence" value="ECO:0007669"/>
    <property type="project" value="InterPro"/>
</dbReference>
<dbReference type="Pfam" id="PF13660">
    <property type="entry name" value="DUF4147"/>
    <property type="match status" value="1"/>
</dbReference>
<reference evidence="3 4" key="1">
    <citation type="submission" date="2019-09" db="EMBL/GenBank/DDBJ databases">
        <title>Draft Whole-Genome sequence of Blastochloris sulfoviridis DSM 729.</title>
        <authorList>
            <person name="Meyer T.E."/>
            <person name="Kyndt J.A."/>
        </authorList>
    </citation>
    <scope>NUCLEOTIDE SEQUENCE [LARGE SCALE GENOMIC DNA]</scope>
    <source>
        <strain evidence="3 4">DSM 729</strain>
    </source>
</reference>
<dbReference type="AlphaFoldDB" id="A0A5M6HVA1"/>
<feature type="domain" description="MOFRL-associated" evidence="2">
    <location>
        <begin position="10"/>
        <end position="228"/>
    </location>
</feature>
<gene>
    <name evidence="3" type="ORF">F1193_11830</name>
</gene>
<dbReference type="PANTHER" id="PTHR12227:SF0">
    <property type="entry name" value="GLYCERATE KINASE"/>
    <property type="match status" value="1"/>
</dbReference>
<dbReference type="EMBL" id="VWPL01000020">
    <property type="protein sequence ID" value="KAA5599617.1"/>
    <property type="molecule type" value="Genomic_DNA"/>
</dbReference>
<dbReference type="Pfam" id="PF05161">
    <property type="entry name" value="MOFRL"/>
    <property type="match status" value="1"/>
</dbReference>
<protein>
    <submittedName>
        <fullName evidence="3">Glycerate kinase</fullName>
    </submittedName>
</protein>
<dbReference type="InterPro" id="IPR007835">
    <property type="entry name" value="MOFRL"/>
</dbReference>
<dbReference type="GO" id="GO:0005737">
    <property type="term" value="C:cytoplasm"/>
    <property type="evidence" value="ECO:0007669"/>
    <property type="project" value="TreeGrafter"/>
</dbReference>